<keyword evidence="1" id="KW-0472">Membrane</keyword>
<dbReference type="AlphaFoldDB" id="A0A8I1MTF8"/>
<name>A0A8I1MTF8_THIA3</name>
<dbReference type="InterPro" id="IPR019670">
    <property type="entry name" value="DUF2523"/>
</dbReference>
<accession>A0A8I1MTF8</accession>
<evidence type="ECO:0000313" key="2">
    <source>
        <dbReference type="EMBL" id="MBN8743456.1"/>
    </source>
</evidence>
<dbReference type="Proteomes" id="UP000664800">
    <property type="component" value="Unassembled WGS sequence"/>
</dbReference>
<keyword evidence="1" id="KW-0812">Transmembrane</keyword>
<feature type="transmembrane region" description="Helical" evidence="1">
    <location>
        <begin position="69"/>
        <end position="92"/>
    </location>
</feature>
<dbReference type="EMBL" id="JAFKMR010000012">
    <property type="protein sequence ID" value="MBN8743456.1"/>
    <property type="molecule type" value="Genomic_DNA"/>
</dbReference>
<organism evidence="2 3">
    <name type="scientific">Thiomonas arsenitoxydans (strain DSM 22701 / CIP 110005 / 3As)</name>
    <dbReference type="NCBI Taxonomy" id="426114"/>
    <lineage>
        <taxon>Bacteria</taxon>
        <taxon>Pseudomonadati</taxon>
        <taxon>Pseudomonadota</taxon>
        <taxon>Betaproteobacteria</taxon>
        <taxon>Burkholderiales</taxon>
        <taxon>Thiomonas</taxon>
    </lineage>
</organism>
<comment type="caution">
    <text evidence="2">The sequence shown here is derived from an EMBL/GenBank/DDBJ whole genome shotgun (WGS) entry which is preliminary data.</text>
</comment>
<sequence length="103" mass="10807">MGAILSALAEWLAPFLVRVAAYAAGSIWAQLSVILGVGFATFAGMDTILNMFTSYVASVNNLSSYAADFWLLLGFNTALSMIVGAVTAKVAIMKAKVVLRALS</sequence>
<keyword evidence="1" id="KW-1133">Transmembrane helix</keyword>
<evidence type="ECO:0000313" key="3">
    <source>
        <dbReference type="Proteomes" id="UP000664800"/>
    </source>
</evidence>
<reference evidence="2" key="1">
    <citation type="submission" date="2021-02" db="EMBL/GenBank/DDBJ databases">
        <title>Thiocyanate and organic carbon inputs drive convergent selection for specific autotrophic Afipia and Thiobacillus strains within complex microbiomes.</title>
        <authorList>
            <person name="Huddy R.J."/>
            <person name="Sachdeva R."/>
            <person name="Kadzinga F."/>
            <person name="Kantor R.S."/>
            <person name="Harrison S.T.L."/>
            <person name="Banfield J.F."/>
        </authorList>
    </citation>
    <scope>NUCLEOTIDE SEQUENCE</scope>
    <source>
        <strain evidence="2">SCN18_13_7_16_R3_B_64_19</strain>
    </source>
</reference>
<proteinExistence type="predicted"/>
<dbReference type="RefSeq" id="WP_276728239.1">
    <property type="nucleotide sequence ID" value="NZ_JAFKMR010000012.1"/>
</dbReference>
<evidence type="ECO:0000256" key="1">
    <source>
        <dbReference type="SAM" id="Phobius"/>
    </source>
</evidence>
<dbReference type="Pfam" id="PF10734">
    <property type="entry name" value="DUF2523"/>
    <property type="match status" value="1"/>
</dbReference>
<gene>
    <name evidence="2" type="ORF">J0I24_04030</name>
</gene>
<protein>
    <submittedName>
        <fullName evidence="2">DUF2523 domain-containing protein</fullName>
    </submittedName>
</protein>